<evidence type="ECO:0000256" key="1">
    <source>
        <dbReference type="ARBA" id="ARBA00022676"/>
    </source>
</evidence>
<dbReference type="RefSeq" id="WP_093169746.1">
    <property type="nucleotide sequence ID" value="NZ_FNCN01000006.1"/>
</dbReference>
<evidence type="ECO:0000259" key="4">
    <source>
        <dbReference type="Pfam" id="PF00534"/>
    </source>
</evidence>
<dbReference type="InterPro" id="IPR001296">
    <property type="entry name" value="Glyco_trans_1"/>
</dbReference>
<name>A0A1G7VUP8_9ACTN</name>
<keyword evidence="2 6" id="KW-0808">Transferase</keyword>
<evidence type="ECO:0000256" key="2">
    <source>
        <dbReference type="ARBA" id="ARBA00022679"/>
    </source>
</evidence>
<proteinExistence type="predicted"/>
<evidence type="ECO:0000313" key="6">
    <source>
        <dbReference type="EMBL" id="SDG63268.1"/>
    </source>
</evidence>
<gene>
    <name evidence="6" type="ORF">SAMN05421505_10649</name>
</gene>
<keyword evidence="1" id="KW-0328">Glycosyltransferase</keyword>
<evidence type="ECO:0000313" key="7">
    <source>
        <dbReference type="Proteomes" id="UP000198923"/>
    </source>
</evidence>
<dbReference type="InterPro" id="IPR050194">
    <property type="entry name" value="Glycosyltransferase_grp1"/>
</dbReference>
<dbReference type="Proteomes" id="UP000198923">
    <property type="component" value="Unassembled WGS sequence"/>
</dbReference>
<dbReference type="GO" id="GO:1901137">
    <property type="term" value="P:carbohydrate derivative biosynthetic process"/>
    <property type="evidence" value="ECO:0007669"/>
    <property type="project" value="UniProtKB-ARBA"/>
</dbReference>
<dbReference type="AlphaFoldDB" id="A0A1G7VUP8"/>
<dbReference type="STRING" id="504805.SAMN05421505_10649"/>
<organism evidence="6 7">
    <name type="scientific">Sinosporangium album</name>
    <dbReference type="NCBI Taxonomy" id="504805"/>
    <lineage>
        <taxon>Bacteria</taxon>
        <taxon>Bacillati</taxon>
        <taxon>Actinomycetota</taxon>
        <taxon>Actinomycetes</taxon>
        <taxon>Streptosporangiales</taxon>
        <taxon>Streptosporangiaceae</taxon>
        <taxon>Sinosporangium</taxon>
    </lineage>
</organism>
<dbReference type="Gene3D" id="3.40.50.2000">
    <property type="entry name" value="Glycogen Phosphorylase B"/>
    <property type="match status" value="2"/>
</dbReference>
<dbReference type="Pfam" id="PF13439">
    <property type="entry name" value="Glyco_transf_4"/>
    <property type="match status" value="1"/>
</dbReference>
<feature type="region of interest" description="Disordered" evidence="3">
    <location>
        <begin position="414"/>
        <end position="436"/>
    </location>
</feature>
<sequence length="436" mass="46210">MTDPPSRRVAVVNWRDPWHPAAGGAEVYAWEIGRRLAASGARVTFVTARGDGQSAAERRDGIDIVRTGGTFSVYPKVLGWLAARRRRFDAVIDCQNGIPFFTPLVLPRRTVVVGVVHHVHDKQFGVHFPGWLAAVGRALEGPVARRVYRRHVTAAVSPSTEAAMRDRLGWLGPIAIVPNGCLAPPADLIGPAESAAHAAHVPHAGPVGPAVARSASPSLVCVGRLVAHKRVERIVALALALRERWPDLTVHVVGRGPEEARIRALADACGTAGGSGGSGATPAVTFHGYLSDRDKARLVAGSWLHVSASQGEGWGLSVLEAAALGVPTVAYDVDGLRDAVRPGRTGWLAGPGDTLEGVAEAALKELSDPVRHPEVAAACRSWAARFDWDASAARMAALISWPVSGRGEIPPCDQAWDHAWDSADDPPWDSSRESSC</sequence>
<evidence type="ECO:0000259" key="5">
    <source>
        <dbReference type="Pfam" id="PF13439"/>
    </source>
</evidence>
<accession>A0A1G7VUP8</accession>
<keyword evidence="7" id="KW-1185">Reference proteome</keyword>
<dbReference type="PANTHER" id="PTHR45947">
    <property type="entry name" value="SULFOQUINOVOSYL TRANSFERASE SQD2"/>
    <property type="match status" value="1"/>
</dbReference>
<feature type="domain" description="Glycosyl transferase family 1" evidence="4">
    <location>
        <begin position="217"/>
        <end position="369"/>
    </location>
</feature>
<dbReference type="EMBL" id="FNCN01000006">
    <property type="protein sequence ID" value="SDG63268.1"/>
    <property type="molecule type" value="Genomic_DNA"/>
</dbReference>
<feature type="domain" description="Glycosyltransferase subfamily 4-like N-terminal" evidence="5">
    <location>
        <begin position="23"/>
        <end position="180"/>
    </location>
</feature>
<dbReference type="InterPro" id="IPR028098">
    <property type="entry name" value="Glyco_trans_4-like_N"/>
</dbReference>
<dbReference type="GO" id="GO:0016757">
    <property type="term" value="F:glycosyltransferase activity"/>
    <property type="evidence" value="ECO:0007669"/>
    <property type="project" value="UniProtKB-KW"/>
</dbReference>
<dbReference type="SUPFAM" id="SSF53756">
    <property type="entry name" value="UDP-Glycosyltransferase/glycogen phosphorylase"/>
    <property type="match status" value="1"/>
</dbReference>
<dbReference type="OrthoDB" id="9806887at2"/>
<protein>
    <submittedName>
        <fullName evidence="6">Glycosyltransferase involved in cell wall bisynthesis</fullName>
    </submittedName>
</protein>
<dbReference type="PANTHER" id="PTHR45947:SF3">
    <property type="entry name" value="SULFOQUINOVOSYL TRANSFERASE SQD2"/>
    <property type="match status" value="1"/>
</dbReference>
<evidence type="ECO:0000256" key="3">
    <source>
        <dbReference type="SAM" id="MobiDB-lite"/>
    </source>
</evidence>
<dbReference type="Pfam" id="PF00534">
    <property type="entry name" value="Glycos_transf_1"/>
    <property type="match status" value="1"/>
</dbReference>
<dbReference type="CDD" id="cd03801">
    <property type="entry name" value="GT4_PimA-like"/>
    <property type="match status" value="1"/>
</dbReference>
<reference evidence="6 7" key="1">
    <citation type="submission" date="2016-10" db="EMBL/GenBank/DDBJ databases">
        <authorList>
            <person name="de Groot N.N."/>
        </authorList>
    </citation>
    <scope>NUCLEOTIDE SEQUENCE [LARGE SCALE GENOMIC DNA]</scope>
    <source>
        <strain evidence="6 7">CPCC 201354</strain>
    </source>
</reference>